<dbReference type="RefSeq" id="WP_289167622.1">
    <property type="nucleotide sequence ID" value="NZ_JASZZN010000082.1"/>
</dbReference>
<keyword evidence="1" id="KW-0812">Transmembrane</keyword>
<proteinExistence type="predicted"/>
<keyword evidence="1" id="KW-1133">Transmembrane helix</keyword>
<accession>A0ABT7PSL8</accession>
<reference evidence="2 3" key="1">
    <citation type="submission" date="2023-06" db="EMBL/GenBank/DDBJ databases">
        <title>Roseiconus lacunae JC819 isolated from Gulf of Mannar region, Tamil Nadu.</title>
        <authorList>
            <person name="Pk S."/>
            <person name="Ch S."/>
            <person name="Ch V.R."/>
        </authorList>
    </citation>
    <scope>NUCLEOTIDE SEQUENCE [LARGE SCALE GENOMIC DNA]</scope>
    <source>
        <strain evidence="2 3">JC819</strain>
    </source>
</reference>
<evidence type="ECO:0000256" key="1">
    <source>
        <dbReference type="SAM" id="Phobius"/>
    </source>
</evidence>
<name>A0ABT7PSL8_9BACT</name>
<dbReference type="Proteomes" id="UP001239462">
    <property type="component" value="Unassembled WGS sequence"/>
</dbReference>
<keyword evidence="1" id="KW-0472">Membrane</keyword>
<gene>
    <name evidence="2" type="ORF">QTN89_28855</name>
</gene>
<feature type="transmembrane region" description="Helical" evidence="1">
    <location>
        <begin position="110"/>
        <end position="133"/>
    </location>
</feature>
<comment type="caution">
    <text evidence="2">The sequence shown here is derived from an EMBL/GenBank/DDBJ whole genome shotgun (WGS) entry which is preliminary data.</text>
</comment>
<protein>
    <submittedName>
        <fullName evidence="2">Uncharacterized protein</fullName>
    </submittedName>
</protein>
<organism evidence="2 3">
    <name type="scientific">Roseiconus lacunae</name>
    <dbReference type="NCBI Taxonomy" id="2605694"/>
    <lineage>
        <taxon>Bacteria</taxon>
        <taxon>Pseudomonadati</taxon>
        <taxon>Planctomycetota</taxon>
        <taxon>Planctomycetia</taxon>
        <taxon>Pirellulales</taxon>
        <taxon>Pirellulaceae</taxon>
        <taxon>Roseiconus</taxon>
    </lineage>
</organism>
<dbReference type="EMBL" id="JASZZN010000082">
    <property type="protein sequence ID" value="MDM4019497.1"/>
    <property type="molecule type" value="Genomic_DNA"/>
</dbReference>
<evidence type="ECO:0000313" key="2">
    <source>
        <dbReference type="EMBL" id="MDM4019497.1"/>
    </source>
</evidence>
<evidence type="ECO:0000313" key="3">
    <source>
        <dbReference type="Proteomes" id="UP001239462"/>
    </source>
</evidence>
<keyword evidence="3" id="KW-1185">Reference proteome</keyword>
<sequence>MSELLHKCMTKATTAEGDQRKYGPNWVTSRRGSLKVFDDRLECGEWRIDYTEIKDAVLCSFRSFFFRIPGYILTVETDHRTYHFGLNGWGRFWNDKLPFEAKREKGKLSFTWFSVIVRAILFGYIAYLVWQWFAS</sequence>